<organism evidence="3 4">
    <name type="scientific">Oceanobacillus profundus</name>
    <dbReference type="NCBI Taxonomy" id="372463"/>
    <lineage>
        <taxon>Bacteria</taxon>
        <taxon>Bacillati</taxon>
        <taxon>Bacillota</taxon>
        <taxon>Bacilli</taxon>
        <taxon>Bacillales</taxon>
        <taxon>Bacillaceae</taxon>
        <taxon>Oceanobacillus</taxon>
    </lineage>
</organism>
<name>A0A417YKW4_9BACI</name>
<dbReference type="InterPro" id="IPR035940">
    <property type="entry name" value="CAP_sf"/>
</dbReference>
<keyword evidence="4" id="KW-1185">Reference proteome</keyword>
<comment type="caution">
    <text evidence="3">The sequence shown here is derived from an EMBL/GenBank/DDBJ whole genome shotgun (WGS) entry which is preliminary data.</text>
</comment>
<gene>
    <name evidence="3" type="ORF">D1B32_06895</name>
</gene>
<dbReference type="AlphaFoldDB" id="A0A417YKW4"/>
<dbReference type="Proteomes" id="UP000285456">
    <property type="component" value="Unassembled WGS sequence"/>
</dbReference>
<feature type="domain" description="SCP" evidence="1">
    <location>
        <begin position="242"/>
        <end position="350"/>
    </location>
</feature>
<protein>
    <recommendedName>
        <fullName evidence="5">CAP domain-containing protein</fullName>
    </recommendedName>
</protein>
<evidence type="ECO:0008006" key="5">
    <source>
        <dbReference type="Google" id="ProtNLM"/>
    </source>
</evidence>
<evidence type="ECO:0000259" key="1">
    <source>
        <dbReference type="Pfam" id="PF00188"/>
    </source>
</evidence>
<dbReference type="PANTHER" id="PTHR31157">
    <property type="entry name" value="SCP DOMAIN-CONTAINING PROTEIN"/>
    <property type="match status" value="1"/>
</dbReference>
<evidence type="ECO:0000259" key="2">
    <source>
        <dbReference type="Pfam" id="PF14504"/>
    </source>
</evidence>
<dbReference type="InterPro" id="IPR029410">
    <property type="entry name" value="CAP_assoc"/>
</dbReference>
<feature type="domain" description="CAP-associated" evidence="2">
    <location>
        <begin position="70"/>
        <end position="210"/>
    </location>
</feature>
<evidence type="ECO:0000313" key="3">
    <source>
        <dbReference type="EMBL" id="RHW33766.1"/>
    </source>
</evidence>
<proteinExistence type="predicted"/>
<sequence length="357" mass="41111">MRIIQSLFFLTLLGIAVFYFLDRTETSPEEVVQQVTKIVKEKRHVLDTKVSPSDEDTSVVPLEGNIFQWIGQTSEALEGSFGVPVRIDKSAYDYEWWVYTNSTNQYVQFGVEDNVVKTIFATGEGLDINPVYIGQPYGEVDQEFSFSEEVSYNNGISSYKFRISKEDIQVRPLVKLNDNTFIQLYFDTFTDKLSSLRVLTADTILKQRPYEIEYRGKLPDDPIFTEDEWEEIEKGMEQQIYDITNIIRHRHGKDKLDWEESVSNVAFLHSKDMEENNYFSHYSLNGDGLKERLEAGEVFYTAAGENIAAQYPDAPAAMEGWLNSEGHREALLSNDYTHIGVGVHRLYYTQNFLGKPL</sequence>
<dbReference type="OrthoDB" id="9783944at2"/>
<dbReference type="PANTHER" id="PTHR31157:SF26">
    <property type="entry name" value="SCP-LIKE EXTRACELLULAR PROTEIN"/>
    <property type="match status" value="1"/>
</dbReference>
<dbReference type="EMBL" id="QWEH01000003">
    <property type="protein sequence ID" value="RHW33766.1"/>
    <property type="molecule type" value="Genomic_DNA"/>
</dbReference>
<dbReference type="CDD" id="cd05379">
    <property type="entry name" value="CAP_bacterial"/>
    <property type="match status" value="1"/>
</dbReference>
<evidence type="ECO:0000313" key="4">
    <source>
        <dbReference type="Proteomes" id="UP000285456"/>
    </source>
</evidence>
<dbReference type="RefSeq" id="WP_118888970.1">
    <property type="nucleotide sequence ID" value="NZ_PHUT01000003.1"/>
</dbReference>
<accession>A0A417YKW4</accession>
<dbReference type="Gene3D" id="3.40.33.10">
    <property type="entry name" value="CAP"/>
    <property type="match status" value="1"/>
</dbReference>
<dbReference type="InterPro" id="IPR014044">
    <property type="entry name" value="CAP_dom"/>
</dbReference>
<dbReference type="Pfam" id="PF14504">
    <property type="entry name" value="CAP_assoc_N"/>
    <property type="match status" value="1"/>
</dbReference>
<dbReference type="Pfam" id="PF00188">
    <property type="entry name" value="CAP"/>
    <property type="match status" value="1"/>
</dbReference>
<reference evidence="3 4" key="1">
    <citation type="journal article" date="2007" name="Int. J. Syst. Evol. Microbiol.">
        <title>Oceanobacillus profundus sp. nov., isolated from a deep-sea sediment core.</title>
        <authorList>
            <person name="Kim Y.G."/>
            <person name="Choi D.H."/>
            <person name="Hyun S."/>
            <person name="Cho B.C."/>
        </authorList>
    </citation>
    <scope>NUCLEOTIDE SEQUENCE [LARGE SCALE GENOMIC DNA]</scope>
    <source>
        <strain evidence="3 4">DSM 18246</strain>
    </source>
</reference>
<dbReference type="SUPFAM" id="SSF55797">
    <property type="entry name" value="PR-1-like"/>
    <property type="match status" value="1"/>
</dbReference>